<dbReference type="EMBL" id="JAMXLR010000033">
    <property type="protein sequence ID" value="MCO6044062.1"/>
    <property type="molecule type" value="Genomic_DNA"/>
</dbReference>
<feature type="chain" id="PRO_5040839784" description="PEP-CTERM protein-sorting domain-containing protein" evidence="1">
    <location>
        <begin position="24"/>
        <end position="786"/>
    </location>
</feature>
<evidence type="ECO:0000313" key="2">
    <source>
        <dbReference type="EMBL" id="MCO6044062.1"/>
    </source>
</evidence>
<evidence type="ECO:0008006" key="4">
    <source>
        <dbReference type="Google" id="ProtNLM"/>
    </source>
</evidence>
<feature type="signal peptide" evidence="1">
    <location>
        <begin position="1"/>
        <end position="23"/>
    </location>
</feature>
<dbReference type="NCBIfam" id="TIGR02913">
    <property type="entry name" value="HAF_rpt"/>
    <property type="match status" value="4"/>
</dbReference>
<dbReference type="InterPro" id="IPR014262">
    <property type="entry name" value="HAF_rpt"/>
</dbReference>
<keyword evidence="1" id="KW-0732">Signal</keyword>
<protein>
    <recommendedName>
        <fullName evidence="4">PEP-CTERM protein-sorting domain-containing protein</fullName>
    </recommendedName>
</protein>
<proteinExistence type="predicted"/>
<dbReference type="AlphaFoldDB" id="A0A9X2F9J1"/>
<evidence type="ECO:0000313" key="3">
    <source>
        <dbReference type="Proteomes" id="UP001155241"/>
    </source>
</evidence>
<gene>
    <name evidence="2" type="ORF">NG895_09085</name>
</gene>
<dbReference type="Proteomes" id="UP001155241">
    <property type="component" value="Unassembled WGS sequence"/>
</dbReference>
<keyword evidence="3" id="KW-1185">Reference proteome</keyword>
<organism evidence="2 3">
    <name type="scientific">Aeoliella straminimaris</name>
    <dbReference type="NCBI Taxonomy" id="2954799"/>
    <lineage>
        <taxon>Bacteria</taxon>
        <taxon>Pseudomonadati</taxon>
        <taxon>Planctomycetota</taxon>
        <taxon>Planctomycetia</taxon>
        <taxon>Pirellulales</taxon>
        <taxon>Lacipirellulaceae</taxon>
        <taxon>Aeoliella</taxon>
    </lineage>
</organism>
<reference evidence="2" key="1">
    <citation type="submission" date="2022-06" db="EMBL/GenBank/DDBJ databases">
        <title>Aeoliella straminimaris, a novel planctomycete from sediments.</title>
        <authorList>
            <person name="Vitorino I.R."/>
            <person name="Lage O.M."/>
        </authorList>
    </citation>
    <scope>NUCLEOTIDE SEQUENCE</scope>
    <source>
        <strain evidence="2">ICT_H6.2</strain>
    </source>
</reference>
<sequence length="786" mass="80043">MRTTTLSTAALMACASFCAVASAQSFIGLGELTGGPYSSRASGLSGDGQYVVGSSLITDNETEAFLWTESTGIVDLGMPPGSDTSTANAVSNDGDTVAGFHGANLSATNPARAMLWTTGGGPTDFDPFPANADVRGAGDLSADGTTVVGTYRRGFQGADAAYHWDGSTLTTIEDPNLEDFTNGTSVSADGRVVAGSIAILNFPNPLIRDSFIWTADDGITRLGFLPGATNNSSANGISADGNVVVGSSDNAAGDNEAYRWTEADGMVGLGDLPGGDFDSRAADTTADGSIVVGRSNVLGGFLSSAFDPFIWDETGGMRNLVDVLTDDFGLGSELAGWNLTEATAISDDGRVIVGNGFNPDGNSEAWRAVLVPEPSAAVLGMLALIGLGLLRTSCTRSINPLGKRDAARLSVAFFLVSFGLCAPASAQSFMGLGDLAGGDFQSSALGLSADGQVVTGSSDTTSGLEAFRWSEGTGIVGLGVPAGNDSSVGFSATTDGAIILGRLFPTTGSIVPFTWTDADGIENFDPFPTGAVDKFANDIDSDGNTIVGSYRSASRQPNIAYHWNGGVLTPISNSGVANGVSADGAVVVGKNLVNPNGPLPLIDEAFVWNAADGNVGLGYLPGGSLDSIATSISADGLVVVGRSDSSSGSSEAFRWTLGDGMTGLGDLPGGDFNSAASDASADGRVIVGRGTTADGSTPFIWDASNGMRDLTDVLINDFGLGDELVGWDLGGAEAISNDGRVIIGRGINPDGNFEAWRAVMVPEPSTAILGAVTCLGLLLRRTRREA</sequence>
<name>A0A9X2F9J1_9BACT</name>
<accession>A0A9X2F9J1</accession>
<evidence type="ECO:0000256" key="1">
    <source>
        <dbReference type="SAM" id="SignalP"/>
    </source>
</evidence>
<dbReference type="RefSeq" id="WP_252852168.1">
    <property type="nucleotide sequence ID" value="NZ_JAMXLR010000033.1"/>
</dbReference>
<comment type="caution">
    <text evidence="2">The sequence shown here is derived from an EMBL/GenBank/DDBJ whole genome shotgun (WGS) entry which is preliminary data.</text>
</comment>